<dbReference type="Proteomes" id="UP001604277">
    <property type="component" value="Unassembled WGS sequence"/>
</dbReference>
<evidence type="ECO:0000313" key="2">
    <source>
        <dbReference type="Proteomes" id="UP001604277"/>
    </source>
</evidence>
<reference evidence="2" key="1">
    <citation type="submission" date="2024-07" db="EMBL/GenBank/DDBJ databases">
        <title>Two chromosome-level genome assemblies of Korean endemic species Abeliophyllum distichum and Forsythia ovata (Oleaceae).</title>
        <authorList>
            <person name="Jang H."/>
        </authorList>
    </citation>
    <scope>NUCLEOTIDE SEQUENCE [LARGE SCALE GENOMIC DNA]</scope>
</reference>
<organism evidence="1 2">
    <name type="scientific">Forsythia ovata</name>
    <dbReference type="NCBI Taxonomy" id="205694"/>
    <lineage>
        <taxon>Eukaryota</taxon>
        <taxon>Viridiplantae</taxon>
        <taxon>Streptophyta</taxon>
        <taxon>Embryophyta</taxon>
        <taxon>Tracheophyta</taxon>
        <taxon>Spermatophyta</taxon>
        <taxon>Magnoliopsida</taxon>
        <taxon>eudicotyledons</taxon>
        <taxon>Gunneridae</taxon>
        <taxon>Pentapetalae</taxon>
        <taxon>asterids</taxon>
        <taxon>lamiids</taxon>
        <taxon>Lamiales</taxon>
        <taxon>Oleaceae</taxon>
        <taxon>Forsythieae</taxon>
        <taxon>Forsythia</taxon>
    </lineage>
</organism>
<protein>
    <submittedName>
        <fullName evidence="1">Uncharacterized protein</fullName>
    </submittedName>
</protein>
<name>A0ABD1S747_9LAMI</name>
<gene>
    <name evidence="1" type="ORF">Fot_39349</name>
</gene>
<proteinExistence type="predicted"/>
<sequence length="125" mass="14495">MVVVVTYTVVVVEKEVRRWLRLEKSDQLVVLVLVEGGGGSNKRQQWWWEMVVRFETKLTSYQVKRLQLSEEKNVLAKNALAGGGLYGCPSRNVEITFSPSRKAVEEYINERTPLTDRELQRDILR</sequence>
<evidence type="ECO:0000313" key="1">
    <source>
        <dbReference type="EMBL" id="KAL2495592.1"/>
    </source>
</evidence>
<accession>A0ABD1S747</accession>
<dbReference type="EMBL" id="JBFOLJ010000011">
    <property type="protein sequence ID" value="KAL2495592.1"/>
    <property type="molecule type" value="Genomic_DNA"/>
</dbReference>
<dbReference type="AlphaFoldDB" id="A0ABD1S747"/>
<keyword evidence="2" id="KW-1185">Reference proteome</keyword>
<comment type="caution">
    <text evidence="1">The sequence shown here is derived from an EMBL/GenBank/DDBJ whole genome shotgun (WGS) entry which is preliminary data.</text>
</comment>